<evidence type="ECO:0000259" key="6">
    <source>
        <dbReference type="PROSITE" id="PS50850"/>
    </source>
</evidence>
<dbReference type="PANTHER" id="PTHR23502:SF50">
    <property type="entry name" value="TRANSPORTER, PUTATIVE (AFU_ORTHOLOGUE AFUA_5G00430)-RELATED"/>
    <property type="match status" value="1"/>
</dbReference>
<dbReference type="GO" id="GO:0005886">
    <property type="term" value="C:plasma membrane"/>
    <property type="evidence" value="ECO:0007669"/>
    <property type="project" value="TreeGrafter"/>
</dbReference>
<protein>
    <recommendedName>
        <fullName evidence="6">Major facilitator superfamily (MFS) profile domain-containing protein</fullName>
    </recommendedName>
</protein>
<evidence type="ECO:0000256" key="3">
    <source>
        <dbReference type="ARBA" id="ARBA00022989"/>
    </source>
</evidence>
<dbReference type="AlphaFoldDB" id="A0AA39D1N8"/>
<evidence type="ECO:0000256" key="4">
    <source>
        <dbReference type="ARBA" id="ARBA00023136"/>
    </source>
</evidence>
<evidence type="ECO:0000256" key="2">
    <source>
        <dbReference type="ARBA" id="ARBA00022692"/>
    </source>
</evidence>
<sequence length="531" mass="58545">MRPEHPPGTIPLLERQAASEALKVVLVPHPSNDPNDPLNWNNWRKAFNYLLVLAATLASFTGIMIQPVLWPQMVEDMKMPITAFQHGQSANLAGLATGCALFVPLTIKYGRRSTYIASVAVMAAGCWWTARRTSYAEVILTSIIIGWAGAINETVVQMTIADLYFIHQRGRANAFYQLAVVAGGFLTPVAAGAQATAHGWRWCYYTLGITQTILAIVFLFGYEETKYNRVSNGLPDLQSSVQLDGVKTSLDQDQDLKEGQTDVQSEPGLAVSITEAEIPAPNTYWQRMRFVTTTPESLWRLFIAPVSVLFLPHVLFTAIQYSSSICWLVLYSATSPIIFSAPPYLFTASGLGNLLLGPLVGTIIGSAYAGILSDRLVVWLAKRNHGVFEPEMRLHLLLPVYFAMGGGLIIFGVTAAHGLHWIYPSIGGALFGFGFSAMGDITFTMVIDIYYELTAEAFVGVTFVRNAISIAMPFTVSPWLKNMGMANMFIVIGCLCFGIGMAYVPLLIYGKRIRTALGPRYYKLVEKRRFY</sequence>
<feature type="transmembrane region" description="Helical" evidence="5">
    <location>
        <begin position="421"/>
        <end position="443"/>
    </location>
</feature>
<keyword evidence="3 5" id="KW-1133">Transmembrane helix</keyword>
<keyword evidence="2 5" id="KW-0812">Transmembrane</keyword>
<feature type="transmembrane region" description="Helical" evidence="5">
    <location>
        <begin position="394"/>
        <end position="415"/>
    </location>
</feature>
<keyword evidence="8" id="KW-1185">Reference proteome</keyword>
<feature type="transmembrane region" description="Helical" evidence="5">
    <location>
        <begin position="46"/>
        <end position="69"/>
    </location>
</feature>
<feature type="transmembrane region" description="Helical" evidence="5">
    <location>
        <begin position="175"/>
        <end position="195"/>
    </location>
</feature>
<feature type="transmembrane region" description="Helical" evidence="5">
    <location>
        <begin position="325"/>
        <end position="345"/>
    </location>
</feature>
<evidence type="ECO:0000313" key="7">
    <source>
        <dbReference type="EMBL" id="KAJ9642669.1"/>
    </source>
</evidence>
<dbReference type="Gene3D" id="1.20.1250.20">
    <property type="entry name" value="MFS general substrate transporter like domains"/>
    <property type="match status" value="1"/>
</dbReference>
<feature type="transmembrane region" description="Helical" evidence="5">
    <location>
        <begin position="202"/>
        <end position="222"/>
    </location>
</feature>
<feature type="transmembrane region" description="Helical" evidence="5">
    <location>
        <begin position="298"/>
        <end position="318"/>
    </location>
</feature>
<gene>
    <name evidence="7" type="ORF">H2204_002317</name>
</gene>
<feature type="transmembrane region" description="Helical" evidence="5">
    <location>
        <begin position="455"/>
        <end position="476"/>
    </location>
</feature>
<comment type="caution">
    <text evidence="7">The sequence shown here is derived from an EMBL/GenBank/DDBJ whole genome shotgun (WGS) entry which is preliminary data.</text>
</comment>
<dbReference type="EMBL" id="JAPDRN010000009">
    <property type="protein sequence ID" value="KAJ9642669.1"/>
    <property type="molecule type" value="Genomic_DNA"/>
</dbReference>
<comment type="subcellular location">
    <subcellularLocation>
        <location evidence="1">Membrane</location>
        <topology evidence="1">Multi-pass membrane protein</topology>
    </subcellularLocation>
</comment>
<dbReference type="PROSITE" id="PS50850">
    <property type="entry name" value="MFS"/>
    <property type="match status" value="1"/>
</dbReference>
<organism evidence="7 8">
    <name type="scientific">Knufia peltigerae</name>
    <dbReference type="NCBI Taxonomy" id="1002370"/>
    <lineage>
        <taxon>Eukaryota</taxon>
        <taxon>Fungi</taxon>
        <taxon>Dikarya</taxon>
        <taxon>Ascomycota</taxon>
        <taxon>Pezizomycotina</taxon>
        <taxon>Eurotiomycetes</taxon>
        <taxon>Chaetothyriomycetidae</taxon>
        <taxon>Chaetothyriales</taxon>
        <taxon>Trichomeriaceae</taxon>
        <taxon>Knufia</taxon>
    </lineage>
</organism>
<reference evidence="7" key="1">
    <citation type="submission" date="2022-10" db="EMBL/GenBank/DDBJ databases">
        <title>Culturing micro-colonial fungi from biological soil crusts in the Mojave desert and describing Neophaeococcomyces mojavensis, and introducing the new genera and species Taxawa tesnikishii.</title>
        <authorList>
            <person name="Kurbessoian T."/>
            <person name="Stajich J.E."/>
        </authorList>
    </citation>
    <scope>NUCLEOTIDE SEQUENCE</scope>
    <source>
        <strain evidence="7">TK_35</strain>
    </source>
</reference>
<name>A0AA39D1N8_9EURO</name>
<proteinExistence type="predicted"/>
<dbReference type="Proteomes" id="UP001172681">
    <property type="component" value="Unassembled WGS sequence"/>
</dbReference>
<evidence type="ECO:0000256" key="5">
    <source>
        <dbReference type="SAM" id="Phobius"/>
    </source>
</evidence>
<feature type="domain" description="Major facilitator superfamily (MFS) profile" evidence="6">
    <location>
        <begin position="47"/>
        <end position="511"/>
    </location>
</feature>
<dbReference type="InterPro" id="IPR036259">
    <property type="entry name" value="MFS_trans_sf"/>
</dbReference>
<feature type="transmembrane region" description="Helical" evidence="5">
    <location>
        <begin position="351"/>
        <end position="373"/>
    </location>
</feature>
<dbReference type="GO" id="GO:0022857">
    <property type="term" value="F:transmembrane transporter activity"/>
    <property type="evidence" value="ECO:0007669"/>
    <property type="project" value="InterPro"/>
</dbReference>
<accession>A0AA39D1N8</accession>
<feature type="transmembrane region" description="Helical" evidence="5">
    <location>
        <begin position="488"/>
        <end position="510"/>
    </location>
</feature>
<dbReference type="Pfam" id="PF07690">
    <property type="entry name" value="MFS_1"/>
    <property type="match status" value="1"/>
</dbReference>
<keyword evidence="4 5" id="KW-0472">Membrane</keyword>
<dbReference type="InterPro" id="IPR020846">
    <property type="entry name" value="MFS_dom"/>
</dbReference>
<evidence type="ECO:0000256" key="1">
    <source>
        <dbReference type="ARBA" id="ARBA00004141"/>
    </source>
</evidence>
<evidence type="ECO:0000313" key="8">
    <source>
        <dbReference type="Proteomes" id="UP001172681"/>
    </source>
</evidence>
<dbReference type="PANTHER" id="PTHR23502">
    <property type="entry name" value="MAJOR FACILITATOR SUPERFAMILY"/>
    <property type="match status" value="1"/>
</dbReference>
<dbReference type="SUPFAM" id="SSF103473">
    <property type="entry name" value="MFS general substrate transporter"/>
    <property type="match status" value="1"/>
</dbReference>
<dbReference type="InterPro" id="IPR011701">
    <property type="entry name" value="MFS"/>
</dbReference>
<feature type="transmembrane region" description="Helical" evidence="5">
    <location>
        <begin position="90"/>
        <end position="107"/>
    </location>
</feature>
<feature type="transmembrane region" description="Helical" evidence="5">
    <location>
        <begin position="137"/>
        <end position="155"/>
    </location>
</feature>